<gene>
    <name evidence="1" type="ORF">HJG44_23030</name>
</gene>
<evidence type="ECO:0000313" key="1">
    <source>
        <dbReference type="EMBL" id="NNM75238.1"/>
    </source>
</evidence>
<protein>
    <submittedName>
        <fullName evidence="1">Uncharacterized protein</fullName>
    </submittedName>
</protein>
<name>A0A849ICV9_9HYPH</name>
<comment type="caution">
    <text evidence="1">The sequence shown here is derived from an EMBL/GenBank/DDBJ whole genome shotgun (WGS) entry which is preliminary data.</text>
</comment>
<proteinExistence type="predicted"/>
<reference evidence="1 2" key="1">
    <citation type="submission" date="2020-04" db="EMBL/GenBank/DDBJ databases">
        <title>Enterovirga sp. isolate from soil.</title>
        <authorList>
            <person name="Chea S."/>
            <person name="Kim D.-U."/>
        </authorList>
    </citation>
    <scope>NUCLEOTIDE SEQUENCE [LARGE SCALE GENOMIC DNA]</scope>
    <source>
        <strain evidence="1 2">DB1703</strain>
    </source>
</reference>
<dbReference type="RefSeq" id="WP_171220725.1">
    <property type="nucleotide sequence ID" value="NZ_JABEPP010000007.1"/>
</dbReference>
<keyword evidence="2" id="KW-1185">Reference proteome</keyword>
<dbReference type="Proteomes" id="UP000564885">
    <property type="component" value="Unassembled WGS sequence"/>
</dbReference>
<organism evidence="1 2">
    <name type="scientific">Enterovirga aerilata</name>
    <dbReference type="NCBI Taxonomy" id="2730920"/>
    <lineage>
        <taxon>Bacteria</taxon>
        <taxon>Pseudomonadati</taxon>
        <taxon>Pseudomonadota</taxon>
        <taxon>Alphaproteobacteria</taxon>
        <taxon>Hyphomicrobiales</taxon>
        <taxon>Methylobacteriaceae</taxon>
        <taxon>Enterovirga</taxon>
    </lineage>
</organism>
<dbReference type="AlphaFoldDB" id="A0A849ICV9"/>
<accession>A0A849ICV9</accession>
<dbReference type="EMBL" id="JABEPP010000007">
    <property type="protein sequence ID" value="NNM75238.1"/>
    <property type="molecule type" value="Genomic_DNA"/>
</dbReference>
<evidence type="ECO:0000313" key="2">
    <source>
        <dbReference type="Proteomes" id="UP000564885"/>
    </source>
</evidence>
<sequence>MIDLSDRIRARDRRQAGRRQTPETVAYSLFLVVSRVAELRDHDLFYLFLEGTPTMVAAAAFARDHADILGSDIAVVDLREHFADPMEVLETARRLQETAPGATVLAPGLGLGPRLAGNG</sequence>